<dbReference type="EMBL" id="KY684083">
    <property type="protein sequence ID" value="ARF08084.1"/>
    <property type="molecule type" value="Genomic_DNA"/>
</dbReference>
<organism evidence="1">
    <name type="scientific">Catovirus CTV1</name>
    <dbReference type="NCBI Taxonomy" id="1977631"/>
    <lineage>
        <taxon>Viruses</taxon>
        <taxon>Varidnaviria</taxon>
        <taxon>Bamfordvirae</taxon>
        <taxon>Nucleocytoviricota</taxon>
        <taxon>Megaviricetes</taxon>
        <taxon>Imitervirales</taxon>
        <taxon>Mimiviridae</taxon>
        <taxon>Klosneuvirinae</taxon>
        <taxon>Catovirus</taxon>
    </lineage>
</organism>
<sequence>MNNLEENSKAIFDMSNVSGEKNFVFISPEATRKLQLPKRTCTKSKFFHRLYSEIEDVYEVLETLEWKNVCIAGGLVSQLLDYDYKSNSSNSDVDIFVYNKDIKELQNTMKKLYVTLTQKLQKFVSFGYSNSLVVTILSERLRRPVQIIGVLHKNPLDVINTFDLTHCMAAWNGKDLIYTDDFMVAKRDRVTMFNKNSRTPNSVHAYRLVKAYNLGYYLQKIKEDENVFVKNHFNPDYAKDGVGMFRTDKPRFFNTIDVKELMTNQIVIKNLNKNYSPLPGESWESVANNIKEKYTNNLTIFRKYQEFVDYINATNTYPGVFK</sequence>
<name>A0A1V0S8Q2_9VIRU</name>
<accession>A0A1V0S8Q2</accession>
<dbReference type="Pfam" id="PF26128">
    <property type="entry name" value="Gad2"/>
    <property type="match status" value="1"/>
</dbReference>
<gene>
    <name evidence="1" type="ORF">Catovirus_1_134</name>
</gene>
<reference evidence="1" key="1">
    <citation type="journal article" date="2017" name="Science">
        <title>Giant viruses with an expanded complement of translation system components.</title>
        <authorList>
            <person name="Schulz F."/>
            <person name="Yutin N."/>
            <person name="Ivanova N.N."/>
            <person name="Ortega D.R."/>
            <person name="Lee T.K."/>
            <person name="Vierheilig J."/>
            <person name="Daims H."/>
            <person name="Horn M."/>
            <person name="Wagner M."/>
            <person name="Jensen G.J."/>
            <person name="Kyrpides N.C."/>
            <person name="Koonin E.V."/>
            <person name="Woyke T."/>
        </authorList>
    </citation>
    <scope>NUCLEOTIDE SEQUENCE</scope>
    <source>
        <strain evidence="1">CTV1</strain>
    </source>
</reference>
<protein>
    <submittedName>
        <fullName evidence="1">Uncharacterized protein</fullName>
    </submittedName>
</protein>
<proteinExistence type="predicted"/>
<evidence type="ECO:0000313" key="1">
    <source>
        <dbReference type="EMBL" id="ARF08084.1"/>
    </source>
</evidence>